<evidence type="ECO:0000313" key="11">
    <source>
        <dbReference type="Proteomes" id="UP001438707"/>
    </source>
</evidence>
<keyword evidence="3 4" id="KW-0505">Motor protein</keyword>
<dbReference type="PANTHER" id="PTHR47972">
    <property type="entry name" value="KINESIN-LIKE PROTEIN KLP-3"/>
    <property type="match status" value="1"/>
</dbReference>
<organism evidence="10 11">
    <name type="scientific">Apatococcus lobatus</name>
    <dbReference type="NCBI Taxonomy" id="904363"/>
    <lineage>
        <taxon>Eukaryota</taxon>
        <taxon>Viridiplantae</taxon>
        <taxon>Chlorophyta</taxon>
        <taxon>core chlorophytes</taxon>
        <taxon>Trebouxiophyceae</taxon>
        <taxon>Chlorellales</taxon>
        <taxon>Chlorellaceae</taxon>
        <taxon>Apatococcus</taxon>
    </lineage>
</organism>
<dbReference type="Gene3D" id="1.25.40.90">
    <property type="match status" value="1"/>
</dbReference>
<dbReference type="InterPro" id="IPR008942">
    <property type="entry name" value="ENTH_VHS"/>
</dbReference>
<evidence type="ECO:0000256" key="3">
    <source>
        <dbReference type="ARBA" id="ARBA00023175"/>
    </source>
</evidence>
<dbReference type="InterPro" id="IPR019821">
    <property type="entry name" value="Kinesin_motor_CS"/>
</dbReference>
<dbReference type="GO" id="GO:0007018">
    <property type="term" value="P:microtubule-based movement"/>
    <property type="evidence" value="ECO:0007669"/>
    <property type="project" value="InterPro"/>
</dbReference>
<dbReference type="InterPro" id="IPR027417">
    <property type="entry name" value="P-loop_NTPase"/>
</dbReference>
<keyword evidence="6" id="KW-0175">Coiled coil</keyword>
<keyword evidence="11" id="KW-1185">Reference proteome</keyword>
<feature type="coiled-coil region" evidence="6">
    <location>
        <begin position="400"/>
        <end position="441"/>
    </location>
</feature>
<protein>
    <recommendedName>
        <fullName evidence="5">Kinesin-like protein</fullName>
    </recommendedName>
</protein>
<evidence type="ECO:0000256" key="6">
    <source>
        <dbReference type="SAM" id="Coils"/>
    </source>
</evidence>
<dbReference type="GO" id="GO:0003777">
    <property type="term" value="F:microtubule motor activity"/>
    <property type="evidence" value="ECO:0007669"/>
    <property type="project" value="InterPro"/>
</dbReference>
<dbReference type="AlphaFoldDB" id="A0AAW1RJ34"/>
<gene>
    <name evidence="10" type="ORF">WJX74_005707</name>
</gene>
<dbReference type="PROSITE" id="PS00411">
    <property type="entry name" value="KINESIN_MOTOR_1"/>
    <property type="match status" value="1"/>
</dbReference>
<evidence type="ECO:0000313" key="10">
    <source>
        <dbReference type="EMBL" id="KAK9833782.1"/>
    </source>
</evidence>
<dbReference type="GO" id="GO:0005524">
    <property type="term" value="F:ATP binding"/>
    <property type="evidence" value="ECO:0007669"/>
    <property type="project" value="UniProtKB-UniRule"/>
</dbReference>
<dbReference type="PROSITE" id="PS50067">
    <property type="entry name" value="KINESIN_MOTOR_2"/>
    <property type="match status" value="1"/>
</dbReference>
<accession>A0AAW1RJ34</accession>
<keyword evidence="5" id="KW-0493">Microtubule</keyword>
<feature type="region of interest" description="Disordered" evidence="7">
    <location>
        <begin position="229"/>
        <end position="254"/>
    </location>
</feature>
<feature type="coiled-coil region" evidence="6">
    <location>
        <begin position="339"/>
        <end position="376"/>
    </location>
</feature>
<dbReference type="GO" id="GO:0008017">
    <property type="term" value="F:microtubule binding"/>
    <property type="evidence" value="ECO:0007669"/>
    <property type="project" value="InterPro"/>
</dbReference>
<feature type="compositionally biased region" description="Low complexity" evidence="7">
    <location>
        <begin position="235"/>
        <end position="248"/>
    </location>
</feature>
<feature type="compositionally biased region" description="Low complexity" evidence="7">
    <location>
        <begin position="453"/>
        <end position="467"/>
    </location>
</feature>
<evidence type="ECO:0000256" key="7">
    <source>
        <dbReference type="SAM" id="MobiDB-lite"/>
    </source>
</evidence>
<comment type="similarity">
    <text evidence="4 5">Belongs to the TRAFAC class myosin-kinesin ATPase superfamily. Kinesin family.</text>
</comment>
<dbReference type="InterPro" id="IPR027640">
    <property type="entry name" value="Kinesin-like_fam"/>
</dbReference>
<feature type="domain" description="VHS" evidence="9">
    <location>
        <begin position="21"/>
        <end position="113"/>
    </location>
</feature>
<dbReference type="InterPro" id="IPR002014">
    <property type="entry name" value="VHS_dom"/>
</dbReference>
<dbReference type="GO" id="GO:0035091">
    <property type="term" value="F:phosphatidylinositol binding"/>
    <property type="evidence" value="ECO:0007669"/>
    <property type="project" value="InterPro"/>
</dbReference>
<evidence type="ECO:0000259" key="8">
    <source>
        <dbReference type="PROSITE" id="PS50067"/>
    </source>
</evidence>
<evidence type="ECO:0000256" key="5">
    <source>
        <dbReference type="RuleBase" id="RU000394"/>
    </source>
</evidence>
<dbReference type="GO" id="GO:0043130">
    <property type="term" value="F:ubiquitin binding"/>
    <property type="evidence" value="ECO:0007669"/>
    <property type="project" value="InterPro"/>
</dbReference>
<dbReference type="Gene3D" id="3.40.850.10">
    <property type="entry name" value="Kinesin motor domain"/>
    <property type="match status" value="1"/>
</dbReference>
<keyword evidence="2 4" id="KW-0067">ATP-binding</keyword>
<dbReference type="PRINTS" id="PR00380">
    <property type="entry name" value="KINESINHEAVY"/>
</dbReference>
<dbReference type="PANTHER" id="PTHR47972:SF16">
    <property type="entry name" value="KINESIN-LIKE PROTEIN"/>
    <property type="match status" value="1"/>
</dbReference>
<feature type="binding site" evidence="4">
    <location>
        <begin position="722"/>
        <end position="729"/>
    </location>
    <ligand>
        <name>ATP</name>
        <dbReference type="ChEBI" id="CHEBI:30616"/>
    </ligand>
</feature>
<dbReference type="GO" id="GO:0005874">
    <property type="term" value="C:microtubule"/>
    <property type="evidence" value="ECO:0007669"/>
    <property type="project" value="UniProtKB-KW"/>
</dbReference>
<evidence type="ECO:0000256" key="1">
    <source>
        <dbReference type="ARBA" id="ARBA00022741"/>
    </source>
</evidence>
<evidence type="ECO:0000256" key="2">
    <source>
        <dbReference type="ARBA" id="ARBA00022840"/>
    </source>
</evidence>
<keyword evidence="1 4" id="KW-0547">Nucleotide-binding</keyword>
<dbReference type="EMBL" id="JALJOS010000010">
    <property type="protein sequence ID" value="KAK9833782.1"/>
    <property type="molecule type" value="Genomic_DNA"/>
</dbReference>
<dbReference type="Pfam" id="PF00225">
    <property type="entry name" value="Kinesin"/>
    <property type="match status" value="1"/>
</dbReference>
<reference evidence="10 11" key="1">
    <citation type="journal article" date="2024" name="Nat. Commun.">
        <title>Phylogenomics reveals the evolutionary origins of lichenization in chlorophyte algae.</title>
        <authorList>
            <person name="Puginier C."/>
            <person name="Libourel C."/>
            <person name="Otte J."/>
            <person name="Skaloud P."/>
            <person name="Haon M."/>
            <person name="Grisel S."/>
            <person name="Petersen M."/>
            <person name="Berrin J.G."/>
            <person name="Delaux P.M."/>
            <person name="Dal Grande F."/>
            <person name="Keller J."/>
        </authorList>
    </citation>
    <scope>NUCLEOTIDE SEQUENCE [LARGE SCALE GENOMIC DNA]</scope>
    <source>
        <strain evidence="10 11">SAG 2145</strain>
    </source>
</reference>
<comment type="caution">
    <text evidence="10">The sequence shown here is derived from an EMBL/GenBank/DDBJ whole genome shotgun (WGS) entry which is preliminary data.</text>
</comment>
<dbReference type="InterPro" id="IPR001752">
    <property type="entry name" value="Kinesin_motor_dom"/>
</dbReference>
<feature type="domain" description="Kinesin motor" evidence="8">
    <location>
        <begin position="631"/>
        <end position="961"/>
    </location>
</feature>
<dbReference type="InterPro" id="IPR036961">
    <property type="entry name" value="Kinesin_motor_dom_sf"/>
</dbReference>
<dbReference type="SUPFAM" id="SSF52540">
    <property type="entry name" value="P-loop containing nucleoside triphosphate hydrolases"/>
    <property type="match status" value="1"/>
</dbReference>
<feature type="region of interest" description="Disordered" evidence="7">
    <location>
        <begin position="452"/>
        <end position="485"/>
    </location>
</feature>
<proteinExistence type="inferred from homology"/>
<sequence>MYSRQIYALIADLVFFSPELNWRGVERLVSLITHEAASSEEGCSACKEPLKAKDPVVVLRTMTILDTLVLSCPQMVSSRLAARSWTHRFAHLAVTTTQASVRQAVLQLMANWAFQHTNAELSAAYDAACEQLKEQHACIIPVPMSHEHRALAEESIMEPGIDFEAFFLDASPHNMGGQGQRSGSHSPHGRNRLVYLPEPAITKVPQIKAAVKELLESIQMVTETAQSCRAEESNEASSSSSSAPAAHKSSSRVAAKLAEARHAADHCSEWADQIETLLMEDMPPSELHQLLHANDLLNAALQRWQALLALGVDDLADPSGAADVNSELLERLAHDPATAMAAERSAKEAQALRDQLEDAKRRVQQAELAKASILSQASADRKAALATARAEHARALADVKAQAVTRVKELMHKLEEHEAVRERLKLEKAAAETKLAQERKTAQARLEREVNTAAAQAVSRAASPSRPTTSHRNAEKRANEAEEELSAALAETVQLQRAVTASNAELADWQQQVNDLEETCSTLQAQLATMQEETKALRERLAAAEAEVAESNDALRLTKEDAAAEQAENNAALAAASAELQELRDVHHDIHELRQAAADSKATEEAMRLELRREAVLRKKAYNQIRELKGNIRVLARVRPAAVGAQSSLNPSSAVSLEVYDEFTLQLMLKAEHVGRSESTAKRYEYDTCFGPEADQQEVYLETKALIQSAFDGYNVCVFAYGQTGSGKTHTLVGDTENANTAGIVPRAAQDIFAPEDPQISVHVSCTMLELYQDDLLDLFGKRSSPLSIKRDVLGAVQVEGAHQRTANTAQELLSIFQEGMRRRSTAATQMNFESSRSHLIFTINLRAQHQILNSIASGKLTFVDLAGSERVEKSGSVENKQRFNEAKAINKSLTALGDVVAALTAHDAHVPYRNSKLTQLMSDSLGGSAKTLMIVNVSPLTSDASETRSSLDYALRVKQVKLWIILLGLKAVGCMGLQHAHCSQGFPCIDQA</sequence>
<dbReference type="SMART" id="SM00129">
    <property type="entry name" value="KISc"/>
    <property type="match status" value="1"/>
</dbReference>
<dbReference type="PROSITE" id="PS50179">
    <property type="entry name" value="VHS"/>
    <property type="match status" value="1"/>
</dbReference>
<dbReference type="Proteomes" id="UP001438707">
    <property type="component" value="Unassembled WGS sequence"/>
</dbReference>
<dbReference type="SUPFAM" id="SSF48464">
    <property type="entry name" value="ENTH/VHS domain"/>
    <property type="match status" value="1"/>
</dbReference>
<evidence type="ECO:0000259" key="9">
    <source>
        <dbReference type="PROSITE" id="PS50179"/>
    </source>
</evidence>
<name>A0AAW1RJ34_9CHLO</name>
<evidence type="ECO:0000256" key="4">
    <source>
        <dbReference type="PROSITE-ProRule" id="PRU00283"/>
    </source>
</evidence>